<evidence type="ECO:0000256" key="1">
    <source>
        <dbReference type="SAM" id="MobiDB-lite"/>
    </source>
</evidence>
<keyword evidence="3" id="KW-1185">Reference proteome</keyword>
<sequence>MDSALSAAGVTETTVSELPPPTSKSTAPVKASRGRSTQFRGQRTCPTTRSTWYTVTVGYQVGIFQGWDTVALFILNVDSTVYLPHPSHAAACTYYANTTANNKVEIVLTDNEDDG</sequence>
<feature type="region of interest" description="Disordered" evidence="1">
    <location>
        <begin position="1"/>
        <end position="43"/>
    </location>
</feature>
<protein>
    <submittedName>
        <fullName evidence="2">Uncharacterized protein</fullName>
    </submittedName>
</protein>
<feature type="compositionally biased region" description="Polar residues" evidence="1">
    <location>
        <begin position="34"/>
        <end position="43"/>
    </location>
</feature>
<evidence type="ECO:0000313" key="2">
    <source>
        <dbReference type="EMBL" id="KAK0477739.1"/>
    </source>
</evidence>
<organism evidence="2 3">
    <name type="scientific">Armillaria luteobubalina</name>
    <dbReference type="NCBI Taxonomy" id="153913"/>
    <lineage>
        <taxon>Eukaryota</taxon>
        <taxon>Fungi</taxon>
        <taxon>Dikarya</taxon>
        <taxon>Basidiomycota</taxon>
        <taxon>Agaricomycotina</taxon>
        <taxon>Agaricomycetes</taxon>
        <taxon>Agaricomycetidae</taxon>
        <taxon>Agaricales</taxon>
        <taxon>Marasmiineae</taxon>
        <taxon>Physalacriaceae</taxon>
        <taxon>Armillaria</taxon>
    </lineage>
</organism>
<dbReference type="SUPFAM" id="SSF55658">
    <property type="entry name" value="L9 N-domain-like"/>
    <property type="match status" value="1"/>
</dbReference>
<name>A0AA39P5Y0_9AGAR</name>
<evidence type="ECO:0000313" key="3">
    <source>
        <dbReference type="Proteomes" id="UP001175228"/>
    </source>
</evidence>
<gene>
    <name evidence="2" type="ORF">EDD18DRAFT_1365242</name>
</gene>
<reference evidence="2" key="1">
    <citation type="submission" date="2023-06" db="EMBL/GenBank/DDBJ databases">
        <authorList>
            <consortium name="Lawrence Berkeley National Laboratory"/>
            <person name="Ahrendt S."/>
            <person name="Sahu N."/>
            <person name="Indic B."/>
            <person name="Wong-Bajracharya J."/>
            <person name="Merenyi Z."/>
            <person name="Ke H.-M."/>
            <person name="Monk M."/>
            <person name="Kocsube S."/>
            <person name="Drula E."/>
            <person name="Lipzen A."/>
            <person name="Balint B."/>
            <person name="Henrissat B."/>
            <person name="Andreopoulos B."/>
            <person name="Martin F.M."/>
            <person name="Harder C.B."/>
            <person name="Rigling D."/>
            <person name="Ford K.L."/>
            <person name="Foster G.D."/>
            <person name="Pangilinan J."/>
            <person name="Papanicolaou A."/>
            <person name="Barry K."/>
            <person name="LaButti K."/>
            <person name="Viragh M."/>
            <person name="Koriabine M."/>
            <person name="Yan M."/>
            <person name="Riley R."/>
            <person name="Champramary S."/>
            <person name="Plett K.L."/>
            <person name="Tsai I.J."/>
            <person name="Slot J."/>
            <person name="Sipos G."/>
            <person name="Plett J."/>
            <person name="Nagy L.G."/>
            <person name="Grigoriev I.V."/>
        </authorList>
    </citation>
    <scope>NUCLEOTIDE SEQUENCE</scope>
    <source>
        <strain evidence="2">HWK02</strain>
    </source>
</reference>
<dbReference type="InterPro" id="IPR009027">
    <property type="entry name" value="Ribosomal_bL9/RNase_H1_N"/>
</dbReference>
<dbReference type="AlphaFoldDB" id="A0AA39P5Y0"/>
<proteinExistence type="predicted"/>
<comment type="caution">
    <text evidence="2">The sequence shown here is derived from an EMBL/GenBank/DDBJ whole genome shotgun (WGS) entry which is preliminary data.</text>
</comment>
<dbReference type="EMBL" id="JAUEPU010000106">
    <property type="protein sequence ID" value="KAK0477739.1"/>
    <property type="molecule type" value="Genomic_DNA"/>
</dbReference>
<accession>A0AA39P5Y0</accession>
<dbReference type="Proteomes" id="UP001175228">
    <property type="component" value="Unassembled WGS sequence"/>
</dbReference>